<dbReference type="Gene3D" id="3.40.710.10">
    <property type="entry name" value="DD-peptidase/beta-lactamase superfamily"/>
    <property type="match status" value="1"/>
</dbReference>
<evidence type="ECO:0000313" key="5">
    <source>
        <dbReference type="Proteomes" id="UP000481517"/>
    </source>
</evidence>
<evidence type="ECO:0000259" key="3">
    <source>
        <dbReference type="Pfam" id="PF00144"/>
    </source>
</evidence>
<proteinExistence type="predicted"/>
<feature type="chain" id="PRO_5028918037" description="Beta-lactamase-related domain-containing protein" evidence="2">
    <location>
        <begin position="25"/>
        <end position="470"/>
    </location>
</feature>
<dbReference type="RefSeq" id="WP_173919877.1">
    <property type="nucleotide sequence ID" value="NZ_CADCXY010000001.1"/>
</dbReference>
<dbReference type="SUPFAM" id="SSF56601">
    <property type="entry name" value="beta-lactamase/transpeptidase-like"/>
    <property type="match status" value="1"/>
</dbReference>
<reference evidence="4 5" key="1">
    <citation type="submission" date="2020-02" db="EMBL/GenBank/DDBJ databases">
        <authorList>
            <person name="Rodrigo-Torres L."/>
            <person name="Arahal R. D."/>
            <person name="Lucena T."/>
        </authorList>
    </citation>
    <scope>NUCLEOTIDE SEQUENCE [LARGE SCALE GENOMIC DNA]</scope>
    <source>
        <strain evidence="4 5">CECT 9734</strain>
    </source>
</reference>
<gene>
    <name evidence="4" type="ORF">PSI9734_00890</name>
</gene>
<dbReference type="PANTHER" id="PTHR43283:SF7">
    <property type="entry name" value="BETA-LACTAMASE-RELATED DOMAIN-CONTAINING PROTEIN"/>
    <property type="match status" value="1"/>
</dbReference>
<evidence type="ECO:0000256" key="2">
    <source>
        <dbReference type="SAM" id="SignalP"/>
    </source>
</evidence>
<dbReference type="InterPro" id="IPR001466">
    <property type="entry name" value="Beta-lactam-related"/>
</dbReference>
<dbReference type="AlphaFoldDB" id="A0A6S6WNM1"/>
<dbReference type="EMBL" id="CADCXY010000001">
    <property type="protein sequence ID" value="CAB0150339.1"/>
    <property type="molecule type" value="Genomic_DNA"/>
</dbReference>
<organism evidence="4 5">
    <name type="scientific">Pseudidiomarina piscicola</name>
    <dbReference type="NCBI Taxonomy" id="2614830"/>
    <lineage>
        <taxon>Bacteria</taxon>
        <taxon>Pseudomonadati</taxon>
        <taxon>Pseudomonadota</taxon>
        <taxon>Gammaproteobacteria</taxon>
        <taxon>Alteromonadales</taxon>
        <taxon>Idiomarinaceae</taxon>
        <taxon>Pseudidiomarina</taxon>
    </lineage>
</organism>
<keyword evidence="5" id="KW-1185">Reference proteome</keyword>
<protein>
    <recommendedName>
        <fullName evidence="3">Beta-lactamase-related domain-containing protein</fullName>
    </recommendedName>
</protein>
<evidence type="ECO:0000313" key="4">
    <source>
        <dbReference type="EMBL" id="CAB0150339.1"/>
    </source>
</evidence>
<dbReference type="Pfam" id="PF00144">
    <property type="entry name" value="Beta-lactamase"/>
    <property type="match status" value="1"/>
</dbReference>
<feature type="domain" description="Beta-lactamase-related" evidence="3">
    <location>
        <begin position="162"/>
        <end position="439"/>
    </location>
</feature>
<dbReference type="PANTHER" id="PTHR43283">
    <property type="entry name" value="BETA-LACTAMASE-RELATED"/>
    <property type="match status" value="1"/>
</dbReference>
<accession>A0A6S6WNM1</accession>
<dbReference type="InterPro" id="IPR050789">
    <property type="entry name" value="Diverse_Enzym_Activities"/>
</dbReference>
<dbReference type="Proteomes" id="UP000481517">
    <property type="component" value="Unassembled WGS sequence"/>
</dbReference>
<feature type="signal peptide" evidence="2">
    <location>
        <begin position="1"/>
        <end position="24"/>
    </location>
</feature>
<sequence>MLKSACFYPLAALPLLMASNLSLAAEETDTTLAAYAAGYVAGFTCSATFNGNKDAAAIREYELGGIYPLIAERVAQLEAEVNSEQRWVRVNYDNGKRSRYSVWRPKLGCVDLPVGASLDNFPHVANPFAGDKAAQQDHGGPWQEQPTPLKPSQQSALANVVDRAFSKHYGRGARTSAVLIATPEHLLAERYLEGMTPATAQRTWSVAKSIGASVIGAAVQQLLIEVDEPAALENWSHPADPRAAISLENLLHMASGLDSNAAGNRTDRVYMGGGLVSDTATESALEVAPGTRWKYANNDTLLALRTLRERFATLDAYLRFPFESLLDKLGMQHTYLETDWQGDFILSSQVWTTARDLARLGVLHLNNGRWQGEQLLPTNWLNYISTPAAAQPPEGAPGYGAQWWLYNERFPELPNDTIAARGNRGQFLVIIPSRNLVIVRRGYDLAGEPGFNEHDFTRDILKALDSASQL</sequence>
<dbReference type="InterPro" id="IPR012338">
    <property type="entry name" value="Beta-lactam/transpept-like"/>
</dbReference>
<feature type="region of interest" description="Disordered" evidence="1">
    <location>
        <begin position="130"/>
        <end position="150"/>
    </location>
</feature>
<name>A0A6S6WNM1_9GAMM</name>
<keyword evidence="2" id="KW-0732">Signal</keyword>
<evidence type="ECO:0000256" key="1">
    <source>
        <dbReference type="SAM" id="MobiDB-lite"/>
    </source>
</evidence>